<dbReference type="Proteomes" id="UP000264693">
    <property type="component" value="Chromosome"/>
</dbReference>
<dbReference type="Proteomes" id="UP000224740">
    <property type="component" value="Unassembled WGS sequence"/>
</dbReference>
<dbReference type="Pfam" id="PF00795">
    <property type="entry name" value="CN_hydrolase"/>
    <property type="match status" value="1"/>
</dbReference>
<evidence type="ECO:0000259" key="1">
    <source>
        <dbReference type="PROSITE" id="PS50263"/>
    </source>
</evidence>
<gene>
    <name evidence="2" type="ORF">AMRN_0027</name>
    <name evidence="3" type="ORF">CPH92_04945</name>
</gene>
<dbReference type="PANTHER" id="PTHR47799">
    <property type="entry name" value="OMEGA-AMIDASE YAFV"/>
    <property type="match status" value="1"/>
</dbReference>
<evidence type="ECO:0000313" key="2">
    <source>
        <dbReference type="EMBL" id="AXX85828.1"/>
    </source>
</evidence>
<dbReference type="EMBL" id="NXAO01000019">
    <property type="protein sequence ID" value="PHO15776.1"/>
    <property type="molecule type" value="Genomic_DNA"/>
</dbReference>
<sequence length="241" mass="28116">MNLVTLQTNYTKDLEQNLNYLENLINSCENDSLILAPELALSGYSYDNIHKVAEFSKKAIKRLKKLSKNKAIALTLTIFKDGNYYNRFYMFYQKQIIHTQDKYRLFKLGNEQKYFSKPKNDKKIKFFKIGQLKVATLICFELRFTKYWNRLKGADIILVPAMWGKGRKEHFETLVKALAISNQCFVIASNSADDNCCKSSSIINPFGEVILDDSKELLQVLFDKKQIRKIRKFLDVGIDYE</sequence>
<evidence type="ECO:0000313" key="5">
    <source>
        <dbReference type="Proteomes" id="UP000264693"/>
    </source>
</evidence>
<dbReference type="InterPro" id="IPR003010">
    <property type="entry name" value="C-N_Hydrolase"/>
</dbReference>
<dbReference type="SUPFAM" id="SSF56317">
    <property type="entry name" value="Carbon-nitrogen hydrolase"/>
    <property type="match status" value="1"/>
</dbReference>
<dbReference type="RefSeq" id="WP_099310646.1">
    <property type="nucleotide sequence ID" value="NZ_CP032101.1"/>
</dbReference>
<accession>A0A347TGV0</accession>
<keyword evidence="4" id="KW-1185">Reference proteome</keyword>
<dbReference type="InterPro" id="IPR036526">
    <property type="entry name" value="C-N_Hydrolase_sf"/>
</dbReference>
<dbReference type="KEGG" id="amar:AMRN_0027"/>
<protein>
    <submittedName>
        <fullName evidence="2">Carbon-nitrogen hydrolase family protein</fullName>
    </submittedName>
</protein>
<dbReference type="GO" id="GO:0050152">
    <property type="term" value="F:omega-amidase activity"/>
    <property type="evidence" value="ECO:0007669"/>
    <property type="project" value="TreeGrafter"/>
</dbReference>
<dbReference type="EMBL" id="CP032101">
    <property type="protein sequence ID" value="AXX85828.1"/>
    <property type="molecule type" value="Genomic_DNA"/>
</dbReference>
<dbReference type="AlphaFoldDB" id="A0A347TGV0"/>
<dbReference type="PROSITE" id="PS50263">
    <property type="entry name" value="CN_HYDROLASE"/>
    <property type="match status" value="1"/>
</dbReference>
<organism evidence="2 5">
    <name type="scientific">Malaciobacter marinus</name>
    <dbReference type="NCBI Taxonomy" id="505249"/>
    <lineage>
        <taxon>Bacteria</taxon>
        <taxon>Pseudomonadati</taxon>
        <taxon>Campylobacterota</taxon>
        <taxon>Epsilonproteobacteria</taxon>
        <taxon>Campylobacterales</taxon>
        <taxon>Arcobacteraceae</taxon>
        <taxon>Malaciobacter</taxon>
    </lineage>
</organism>
<reference evidence="4" key="1">
    <citation type="submission" date="2017-09" db="EMBL/GenBank/DDBJ databases">
        <title>Arcobacter canalis sp. nov., a new species isolated from a water canal contaminated with urban sewage.</title>
        <authorList>
            <person name="Perez-Cataluna A."/>
            <person name="Salas-Masso N."/>
            <person name="Figueras M.J."/>
        </authorList>
    </citation>
    <scope>NUCLEOTIDE SEQUENCE [LARGE SCALE GENOMIC DNA]</scope>
    <source>
        <strain evidence="4">CECT 7727</strain>
    </source>
</reference>
<feature type="domain" description="CN hydrolase" evidence="1">
    <location>
        <begin position="1"/>
        <end position="229"/>
    </location>
</feature>
<proteinExistence type="predicted"/>
<name>A0A347TGV0_9BACT</name>
<dbReference type="GO" id="GO:0106008">
    <property type="term" value="F:2-oxoglutaramate amidase activity"/>
    <property type="evidence" value="ECO:0007669"/>
    <property type="project" value="TreeGrafter"/>
</dbReference>
<dbReference type="Gene3D" id="3.60.110.10">
    <property type="entry name" value="Carbon-nitrogen hydrolase"/>
    <property type="match status" value="1"/>
</dbReference>
<reference evidence="3" key="2">
    <citation type="submission" date="2017-09" db="EMBL/GenBank/DDBJ databases">
        <authorList>
            <person name="Perez-Cataluna A."/>
            <person name="Figueras M.J."/>
            <person name="Salas-Masso N."/>
        </authorList>
    </citation>
    <scope>NUCLEOTIDE SEQUENCE</scope>
    <source>
        <strain evidence="3">CECT 7727</strain>
    </source>
</reference>
<keyword evidence="2" id="KW-0378">Hydrolase</keyword>
<reference evidence="2 5" key="3">
    <citation type="submission" date="2018-08" db="EMBL/GenBank/DDBJ databases">
        <title>Complete genome of the Arcobacter marinus type strain JCM 15502.</title>
        <authorList>
            <person name="Miller W.G."/>
            <person name="Yee E."/>
            <person name="Huynh S."/>
            <person name="Parker C.T."/>
        </authorList>
    </citation>
    <scope>NUCLEOTIDE SEQUENCE [LARGE SCALE GENOMIC DNA]</scope>
    <source>
        <strain evidence="2 5">JCM 15502</strain>
    </source>
</reference>
<evidence type="ECO:0000313" key="4">
    <source>
        <dbReference type="Proteomes" id="UP000224740"/>
    </source>
</evidence>
<evidence type="ECO:0000313" key="3">
    <source>
        <dbReference type="EMBL" id="PHO15776.1"/>
    </source>
</evidence>
<dbReference type="PANTHER" id="PTHR47799:SF1">
    <property type="entry name" value="OMEGA-AMIDASE YAFV"/>
    <property type="match status" value="1"/>
</dbReference>
<dbReference type="InterPro" id="IPR052737">
    <property type="entry name" value="Omega-amidase_YafV"/>
</dbReference>
<dbReference type="CDD" id="cd07197">
    <property type="entry name" value="nitrilase"/>
    <property type="match status" value="1"/>
</dbReference>